<dbReference type="InterPro" id="IPR047215">
    <property type="entry name" value="Galactose_mutarotase-like"/>
</dbReference>
<comment type="caution">
    <text evidence="12">The sequence shown here is derived from an EMBL/GenBank/DDBJ whole genome shotgun (WGS) entry which is preliminary data.</text>
</comment>
<comment type="similarity">
    <text evidence="3 8">Belongs to the aldose epimerase family.</text>
</comment>
<dbReference type="GO" id="GO:0033499">
    <property type="term" value="P:galactose catabolic process via UDP-galactose, Leloir pathway"/>
    <property type="evidence" value="ECO:0007669"/>
    <property type="project" value="TreeGrafter"/>
</dbReference>
<dbReference type="InterPro" id="IPR015443">
    <property type="entry name" value="Aldose_1-epimerase"/>
</dbReference>
<keyword evidence="13" id="KW-1185">Reference proteome</keyword>
<dbReference type="InterPro" id="IPR018052">
    <property type="entry name" value="Ald1_epimerase_CS"/>
</dbReference>
<dbReference type="Proteomes" id="UP000626844">
    <property type="component" value="Unassembled WGS sequence"/>
</dbReference>
<dbReference type="GO" id="GO:0005737">
    <property type="term" value="C:cytoplasm"/>
    <property type="evidence" value="ECO:0007669"/>
    <property type="project" value="TreeGrafter"/>
</dbReference>
<protein>
    <recommendedName>
        <fullName evidence="5 8">Aldose 1-epimerase</fullName>
        <ecNumber evidence="4 8">5.1.3.3</ecNumber>
    </recommendedName>
</protein>
<evidence type="ECO:0000256" key="6">
    <source>
        <dbReference type="ARBA" id="ARBA00023235"/>
    </source>
</evidence>
<feature type="binding site" evidence="11">
    <location>
        <begin position="179"/>
        <end position="181"/>
    </location>
    <ligand>
        <name>beta-D-galactose</name>
        <dbReference type="ChEBI" id="CHEBI:27667"/>
    </ligand>
</feature>
<evidence type="ECO:0000256" key="11">
    <source>
        <dbReference type="PIRSR" id="PIRSR005096-3"/>
    </source>
</evidence>
<dbReference type="PANTHER" id="PTHR10091">
    <property type="entry name" value="ALDOSE-1-EPIMERASE"/>
    <property type="match status" value="1"/>
</dbReference>
<dbReference type="EMBL" id="JACXAI010000038">
    <property type="protein sequence ID" value="MBD1382882.1"/>
    <property type="molecule type" value="Genomic_DNA"/>
</dbReference>
<reference evidence="12" key="1">
    <citation type="submission" date="2020-09" db="EMBL/GenBank/DDBJ databases">
        <title>A novel bacterium of genus Bacillus, isolated from South China Sea.</title>
        <authorList>
            <person name="Huang H."/>
            <person name="Mo K."/>
            <person name="Hu Y."/>
        </authorList>
    </citation>
    <scope>NUCLEOTIDE SEQUENCE</scope>
    <source>
        <strain evidence="12">IB182487</strain>
    </source>
</reference>
<evidence type="ECO:0000256" key="10">
    <source>
        <dbReference type="PIRSR" id="PIRSR005096-2"/>
    </source>
</evidence>
<dbReference type="Pfam" id="PF01263">
    <property type="entry name" value="Aldose_epim"/>
    <property type="match status" value="1"/>
</dbReference>
<dbReference type="InterPro" id="IPR011013">
    <property type="entry name" value="Gal_mutarotase_sf_dom"/>
</dbReference>
<dbReference type="RefSeq" id="WP_191161494.1">
    <property type="nucleotide sequence ID" value="NZ_JACXAI010000038.1"/>
</dbReference>
<sequence>MDITKEIFGETDQQSVYAFTMKNDHGMEITCLNYGCIITKILAPDSEGRLENVVLGFDSLEEYRNHSPYFGAVVGRVAGRIKGGSFIIEGRNYVLPKNENGNHLHGGFKGFNNVIWEAKVLEKENEGSVQFTYLSPDGEEGYPGNVQISVTYTLTNTNELVISYKGKSDQKTLLNLTNHTYFNLSGNLRRKITDHSLKIKSDSILELNEQLLPTGEIKSVEGTPFNFQHARIVRDGIESDHPQILLAGNGYDHPFLLNTNHDKEIVLWDEESGRSLTIETDEPGVVLYTGNQLDGHFKIRGVLSNPHLGLCLETQGLPDAIHHPHFPSIILDKDEQYSSVTTYQFGTL</sequence>
<organism evidence="12 13">
    <name type="scientific">Metabacillus arenae</name>
    <dbReference type="NCBI Taxonomy" id="2771434"/>
    <lineage>
        <taxon>Bacteria</taxon>
        <taxon>Bacillati</taxon>
        <taxon>Bacillota</taxon>
        <taxon>Bacilli</taxon>
        <taxon>Bacillales</taxon>
        <taxon>Bacillaceae</taxon>
        <taxon>Metabacillus</taxon>
    </lineage>
</organism>
<dbReference type="InterPro" id="IPR014718">
    <property type="entry name" value="GH-type_carb-bd"/>
</dbReference>
<dbReference type="PROSITE" id="PS00545">
    <property type="entry name" value="ALDOSE_1_EPIMERASE"/>
    <property type="match status" value="1"/>
</dbReference>
<proteinExistence type="inferred from homology"/>
<dbReference type="SUPFAM" id="SSF74650">
    <property type="entry name" value="Galactose mutarotase-like"/>
    <property type="match status" value="1"/>
</dbReference>
<dbReference type="CDD" id="cd09019">
    <property type="entry name" value="galactose_mutarotase_like"/>
    <property type="match status" value="1"/>
</dbReference>
<evidence type="ECO:0000256" key="5">
    <source>
        <dbReference type="ARBA" id="ARBA00014165"/>
    </source>
</evidence>
<evidence type="ECO:0000256" key="2">
    <source>
        <dbReference type="ARBA" id="ARBA00005028"/>
    </source>
</evidence>
<keyword evidence="7 8" id="KW-0119">Carbohydrate metabolism</keyword>
<name>A0A926NER3_9BACI</name>
<gene>
    <name evidence="12" type="ORF">IC621_22020</name>
</gene>
<evidence type="ECO:0000256" key="9">
    <source>
        <dbReference type="PIRSR" id="PIRSR005096-1"/>
    </source>
</evidence>
<dbReference type="InterPro" id="IPR008183">
    <property type="entry name" value="Aldose_1/G6P_1-epimerase"/>
</dbReference>
<feature type="binding site" evidence="10">
    <location>
        <position position="252"/>
    </location>
    <ligand>
        <name>beta-D-galactose</name>
        <dbReference type="ChEBI" id="CHEBI:27667"/>
    </ligand>
</feature>
<evidence type="ECO:0000256" key="1">
    <source>
        <dbReference type="ARBA" id="ARBA00001614"/>
    </source>
</evidence>
<dbReference type="NCBIfam" id="NF008277">
    <property type="entry name" value="PRK11055.1"/>
    <property type="match status" value="1"/>
</dbReference>
<dbReference type="PIRSF" id="PIRSF005096">
    <property type="entry name" value="GALM"/>
    <property type="match status" value="1"/>
</dbReference>
<keyword evidence="6 8" id="KW-0413">Isomerase</keyword>
<evidence type="ECO:0000256" key="8">
    <source>
        <dbReference type="PIRNR" id="PIRNR005096"/>
    </source>
</evidence>
<evidence type="ECO:0000313" key="12">
    <source>
        <dbReference type="EMBL" id="MBD1382882.1"/>
    </source>
</evidence>
<comment type="catalytic activity">
    <reaction evidence="1 8">
        <text>alpha-D-glucose = beta-D-glucose</text>
        <dbReference type="Rhea" id="RHEA:10264"/>
        <dbReference type="ChEBI" id="CHEBI:15903"/>
        <dbReference type="ChEBI" id="CHEBI:17925"/>
        <dbReference type="EC" id="5.1.3.3"/>
    </reaction>
</comment>
<dbReference type="GO" id="GO:0030246">
    <property type="term" value="F:carbohydrate binding"/>
    <property type="evidence" value="ECO:0007669"/>
    <property type="project" value="InterPro"/>
</dbReference>
<dbReference type="EC" id="5.1.3.3" evidence="4 8"/>
<evidence type="ECO:0000256" key="7">
    <source>
        <dbReference type="ARBA" id="ARBA00023277"/>
    </source>
</evidence>
<evidence type="ECO:0000313" key="13">
    <source>
        <dbReference type="Proteomes" id="UP000626844"/>
    </source>
</evidence>
<evidence type="ECO:0000256" key="4">
    <source>
        <dbReference type="ARBA" id="ARBA00013185"/>
    </source>
</evidence>
<evidence type="ECO:0000256" key="3">
    <source>
        <dbReference type="ARBA" id="ARBA00006206"/>
    </source>
</evidence>
<dbReference type="GO" id="GO:0006006">
    <property type="term" value="P:glucose metabolic process"/>
    <property type="evidence" value="ECO:0007669"/>
    <property type="project" value="TreeGrafter"/>
</dbReference>
<dbReference type="PANTHER" id="PTHR10091:SF0">
    <property type="entry name" value="GALACTOSE MUTAROTASE"/>
    <property type="match status" value="1"/>
</dbReference>
<dbReference type="AlphaFoldDB" id="A0A926NER3"/>
<accession>A0A926NER3</accession>
<feature type="active site" description="Proton acceptor" evidence="9">
    <location>
        <position position="313"/>
    </location>
</feature>
<feature type="active site" description="Proton donor" evidence="9">
    <location>
        <position position="179"/>
    </location>
</feature>
<comment type="pathway">
    <text evidence="2 8">Carbohydrate metabolism; hexose metabolism.</text>
</comment>
<dbReference type="GO" id="GO:0004034">
    <property type="term" value="F:aldose 1-epimerase activity"/>
    <property type="evidence" value="ECO:0007669"/>
    <property type="project" value="UniProtKB-EC"/>
</dbReference>
<dbReference type="Gene3D" id="2.70.98.10">
    <property type="match status" value="1"/>
</dbReference>